<evidence type="ECO:0000313" key="1">
    <source>
        <dbReference type="EMBL" id="PTB55921.1"/>
    </source>
</evidence>
<protein>
    <submittedName>
        <fullName evidence="1">Uncharacterized protein</fullName>
    </submittedName>
</protein>
<feature type="non-terminal residue" evidence="1">
    <location>
        <position position="1"/>
    </location>
</feature>
<gene>
    <name evidence="1" type="ORF">M431DRAFT_82961</name>
</gene>
<dbReference type="EMBL" id="KZ679679">
    <property type="protein sequence ID" value="PTB55921.1"/>
    <property type="molecule type" value="Genomic_DNA"/>
</dbReference>
<dbReference type="GeneID" id="36631826"/>
<dbReference type="AlphaFoldDB" id="A0A2T4AFQ4"/>
<sequence length="64" mass="6696">TLVSGSEGTRFSHSHQAHSLLLSSFSPSSSTNPRLGNARNVLNCSPFGGVHIVPRAIVRTAAPL</sequence>
<accession>A0A2T4AFQ4</accession>
<proteinExistence type="predicted"/>
<evidence type="ECO:0000313" key="2">
    <source>
        <dbReference type="Proteomes" id="UP000241690"/>
    </source>
</evidence>
<reference evidence="1 2" key="1">
    <citation type="submission" date="2016-07" db="EMBL/GenBank/DDBJ databases">
        <title>Multiple horizontal gene transfer events from other fungi enriched the ability of initially mycotrophic Trichoderma (Ascomycota) to feed on dead plant biomass.</title>
        <authorList>
            <consortium name="DOE Joint Genome Institute"/>
            <person name="Aerts A."/>
            <person name="Atanasova L."/>
            <person name="Chenthamara K."/>
            <person name="Zhang J."/>
            <person name="Grujic M."/>
            <person name="Henrissat B."/>
            <person name="Kuo A."/>
            <person name="Salamov A."/>
            <person name="Lipzen A."/>
            <person name="Labutti K."/>
            <person name="Barry K."/>
            <person name="Miao Y."/>
            <person name="Rahimi M.J."/>
            <person name="Shen Q."/>
            <person name="Grigoriev I.V."/>
            <person name="Kubicek C.P."/>
            <person name="Druzhinina I.S."/>
        </authorList>
    </citation>
    <scope>NUCLEOTIDE SEQUENCE [LARGE SCALE GENOMIC DNA]</scope>
    <source>
        <strain evidence="1 2">CBS 226.95</strain>
    </source>
</reference>
<name>A0A2T4AFQ4_TRIHA</name>
<dbReference type="Proteomes" id="UP000241690">
    <property type="component" value="Unassembled WGS sequence"/>
</dbReference>
<keyword evidence="2" id="KW-1185">Reference proteome</keyword>
<organism evidence="1 2">
    <name type="scientific">Trichoderma harzianum CBS 226.95</name>
    <dbReference type="NCBI Taxonomy" id="983964"/>
    <lineage>
        <taxon>Eukaryota</taxon>
        <taxon>Fungi</taxon>
        <taxon>Dikarya</taxon>
        <taxon>Ascomycota</taxon>
        <taxon>Pezizomycotina</taxon>
        <taxon>Sordariomycetes</taxon>
        <taxon>Hypocreomycetidae</taxon>
        <taxon>Hypocreales</taxon>
        <taxon>Hypocreaceae</taxon>
        <taxon>Trichoderma</taxon>
    </lineage>
</organism>
<dbReference type="RefSeq" id="XP_024775598.1">
    <property type="nucleotide sequence ID" value="XM_024923243.1"/>
</dbReference>